<protein>
    <submittedName>
        <fullName evidence="2">DUF1330 domain-containing protein</fullName>
    </submittedName>
</protein>
<dbReference type="Proteomes" id="UP000251889">
    <property type="component" value="Unassembled WGS sequence"/>
</dbReference>
<evidence type="ECO:0000313" key="2">
    <source>
        <dbReference type="EMBL" id="RAW00108.1"/>
    </source>
</evidence>
<dbReference type="InterPro" id="IPR011008">
    <property type="entry name" value="Dimeric_a/b-barrel"/>
</dbReference>
<dbReference type="EMBL" id="QMFY01000008">
    <property type="protein sequence ID" value="RAW00108.1"/>
    <property type="molecule type" value="Genomic_DNA"/>
</dbReference>
<dbReference type="RefSeq" id="WP_112747946.1">
    <property type="nucleotide sequence ID" value="NZ_QMFY01000008.1"/>
</dbReference>
<comment type="caution">
    <text evidence="2">The sequence shown here is derived from an EMBL/GenBank/DDBJ whole genome shotgun (WGS) entry which is preliminary data.</text>
</comment>
<dbReference type="Gene3D" id="3.30.70.100">
    <property type="match status" value="1"/>
</dbReference>
<keyword evidence="3" id="KW-1185">Reference proteome</keyword>
<dbReference type="AlphaFoldDB" id="A0A364Y0I5"/>
<reference evidence="2 3" key="1">
    <citation type="submission" date="2018-06" db="EMBL/GenBank/DDBJ databases">
        <title>Chryseolinea flavus sp. nov., a member of the phylum Bacteroidetes isolated from soil.</title>
        <authorList>
            <person name="Li Y."/>
            <person name="Wang J."/>
        </authorList>
    </citation>
    <scope>NUCLEOTIDE SEQUENCE [LARGE SCALE GENOMIC DNA]</scope>
    <source>
        <strain evidence="2 3">SDU1-6</strain>
    </source>
</reference>
<dbReference type="InterPro" id="IPR010753">
    <property type="entry name" value="DUF1330"/>
</dbReference>
<dbReference type="SUPFAM" id="SSF54909">
    <property type="entry name" value="Dimeric alpha+beta barrel"/>
    <property type="match status" value="1"/>
</dbReference>
<gene>
    <name evidence="2" type="ORF">DQQ10_16290</name>
</gene>
<name>A0A364Y0I5_9BACT</name>
<dbReference type="Pfam" id="PF07045">
    <property type="entry name" value="DUF1330"/>
    <property type="match status" value="1"/>
</dbReference>
<feature type="domain" description="DUF1330" evidence="1">
    <location>
        <begin position="2"/>
        <end position="95"/>
    </location>
</feature>
<dbReference type="OrthoDB" id="516779at2"/>
<dbReference type="PANTHER" id="PTHR41521:SF4">
    <property type="entry name" value="BLR0684 PROTEIN"/>
    <property type="match status" value="1"/>
</dbReference>
<proteinExistence type="predicted"/>
<evidence type="ECO:0000313" key="3">
    <source>
        <dbReference type="Proteomes" id="UP000251889"/>
    </source>
</evidence>
<sequence length="97" mass="10768">MKAYVIVDVSIHDATRYEDYKKLTPASLLPFEGKFVVRGGNAETLEGDWTPGRVVVLEFPNKEKAKAWWSSELYAPAKALRQATATTQMILVEGVAP</sequence>
<organism evidence="2 3">
    <name type="scientific">Pseudochryseolinea flava</name>
    <dbReference type="NCBI Taxonomy" id="2059302"/>
    <lineage>
        <taxon>Bacteria</taxon>
        <taxon>Pseudomonadati</taxon>
        <taxon>Bacteroidota</taxon>
        <taxon>Cytophagia</taxon>
        <taxon>Cytophagales</taxon>
        <taxon>Fulvivirgaceae</taxon>
        <taxon>Pseudochryseolinea</taxon>
    </lineage>
</organism>
<accession>A0A364Y0I5</accession>
<evidence type="ECO:0000259" key="1">
    <source>
        <dbReference type="Pfam" id="PF07045"/>
    </source>
</evidence>
<dbReference type="PANTHER" id="PTHR41521">
    <property type="match status" value="1"/>
</dbReference>